<reference evidence="11" key="1">
    <citation type="journal article" date="2019" name="Int. J. Syst. Evol. Microbiol.">
        <title>The Global Catalogue of Microorganisms (GCM) 10K type strain sequencing project: providing services to taxonomists for standard genome sequencing and annotation.</title>
        <authorList>
            <consortium name="The Broad Institute Genomics Platform"/>
            <consortium name="The Broad Institute Genome Sequencing Center for Infectious Disease"/>
            <person name="Wu L."/>
            <person name="Ma J."/>
        </authorList>
    </citation>
    <scope>NUCLEOTIDE SEQUENCE [LARGE SCALE GENOMIC DNA]</scope>
    <source>
        <strain evidence="11">JCM 17329</strain>
    </source>
</reference>
<dbReference type="InterPro" id="IPR045336">
    <property type="entry name" value="MmgE_PrpD_N"/>
</dbReference>
<proteinExistence type="inferred from homology"/>
<evidence type="ECO:0000313" key="11">
    <source>
        <dbReference type="Proteomes" id="UP001501479"/>
    </source>
</evidence>
<evidence type="ECO:0000256" key="5">
    <source>
        <dbReference type="ARBA" id="ARBA00017240"/>
    </source>
</evidence>
<evidence type="ECO:0000313" key="10">
    <source>
        <dbReference type="EMBL" id="GAA3721432.1"/>
    </source>
</evidence>
<dbReference type="InterPro" id="IPR005656">
    <property type="entry name" value="MmgE_PrpD"/>
</dbReference>
<dbReference type="PANTHER" id="PTHR16943:SF8">
    <property type="entry name" value="2-METHYLCITRATE DEHYDRATASE"/>
    <property type="match status" value="1"/>
</dbReference>
<evidence type="ECO:0000259" key="8">
    <source>
        <dbReference type="Pfam" id="PF03972"/>
    </source>
</evidence>
<organism evidence="10 11">
    <name type="scientific">Oceanisphaera sediminis</name>
    <dbReference type="NCBI Taxonomy" id="981381"/>
    <lineage>
        <taxon>Bacteria</taxon>
        <taxon>Pseudomonadati</taxon>
        <taxon>Pseudomonadota</taxon>
        <taxon>Gammaproteobacteria</taxon>
        <taxon>Aeromonadales</taxon>
        <taxon>Aeromonadaceae</taxon>
        <taxon>Oceanisphaera</taxon>
    </lineage>
</organism>
<keyword evidence="11" id="KW-1185">Reference proteome</keyword>
<protein>
    <recommendedName>
        <fullName evidence="5">2-methylcitrate dehydratase</fullName>
        <ecNumber evidence="4">4.2.1.79</ecNumber>
    </recommendedName>
</protein>
<evidence type="ECO:0000259" key="9">
    <source>
        <dbReference type="Pfam" id="PF19305"/>
    </source>
</evidence>
<dbReference type="NCBIfam" id="NF006943">
    <property type="entry name" value="PRK09425.1"/>
    <property type="match status" value="1"/>
</dbReference>
<dbReference type="EMBL" id="BAABDS010000047">
    <property type="protein sequence ID" value="GAA3721432.1"/>
    <property type="molecule type" value="Genomic_DNA"/>
</dbReference>
<dbReference type="SUPFAM" id="SSF103378">
    <property type="entry name" value="2-methylcitrate dehydratase PrpD"/>
    <property type="match status" value="1"/>
</dbReference>
<evidence type="ECO:0000256" key="7">
    <source>
        <dbReference type="ARBA" id="ARBA00023239"/>
    </source>
</evidence>
<feature type="domain" description="MmgE/PrpD N-terminal" evidence="8">
    <location>
        <begin position="19"/>
        <end position="269"/>
    </location>
</feature>
<evidence type="ECO:0000256" key="3">
    <source>
        <dbReference type="ARBA" id="ARBA00006174"/>
    </source>
</evidence>
<dbReference type="Gene3D" id="3.30.1330.120">
    <property type="entry name" value="2-methylcitrate dehydratase PrpD"/>
    <property type="match status" value="1"/>
</dbReference>
<gene>
    <name evidence="10" type="ORF">GCM10022421_32560</name>
</gene>
<evidence type="ECO:0000256" key="4">
    <source>
        <dbReference type="ARBA" id="ARBA00013124"/>
    </source>
</evidence>
<dbReference type="Pfam" id="PF03972">
    <property type="entry name" value="MmgE_PrpD_N"/>
    <property type="match status" value="1"/>
</dbReference>
<keyword evidence="7" id="KW-0456">Lyase</keyword>
<dbReference type="Proteomes" id="UP001501479">
    <property type="component" value="Unassembled WGS sequence"/>
</dbReference>
<keyword evidence="6" id="KW-0816">Tricarboxylic acid cycle</keyword>
<dbReference type="PANTHER" id="PTHR16943">
    <property type="entry name" value="2-METHYLCITRATE DEHYDRATASE-RELATED"/>
    <property type="match status" value="1"/>
</dbReference>
<dbReference type="Gene3D" id="1.10.4100.10">
    <property type="entry name" value="2-methylcitrate dehydratase PrpD"/>
    <property type="match status" value="1"/>
</dbReference>
<comment type="catalytic activity">
    <reaction evidence="1">
        <text>(2S,3S)-2-methylcitrate = 2-methyl-cis-aconitate + H2O</text>
        <dbReference type="Rhea" id="RHEA:17725"/>
        <dbReference type="ChEBI" id="CHEBI:15377"/>
        <dbReference type="ChEBI" id="CHEBI:57872"/>
        <dbReference type="ChEBI" id="CHEBI:58853"/>
        <dbReference type="EC" id="4.2.1.79"/>
    </reaction>
</comment>
<accession>A0ABP7ET24</accession>
<dbReference type="EC" id="4.2.1.79" evidence="4"/>
<comment type="pathway">
    <text evidence="2">Organic acid metabolism; propanoate degradation.</text>
</comment>
<sequence length="483" mass="53552">MSTNVELNQRPEPDQLLVTIADYVIDTKITSDEAYHTARHCLADTLGCGLLALRFPECTKHLGPLVPGTIVQHGARVPGTSHELDPVTAAFNIGCLVRWLDFNDTWLAAEWGHPSDNMGGILATADYLSRVAVAEGKPPLTMRDVLTAMIKAHEIQGVLALENSFNRVGLDHVLLVRVASTAVITHLLGGSREQIIDALSQAWADGGALRTYRHAPNAGSRKSWAAGDATARAVRLAMITMKGEMGLPSVLTAPKWGFYDVLFKGEAVKVKQPFGSYVMENVLFKLSFPAEFHAQTAVECAVLLHPQVKDRIEDIDRIQISTHESAIRIISKAGQLANPADRDHCLQYMVAVPLLYGDLMAEHYEDDVHRADPRIDALRDKMDIVEEPRYSADYLEADKRSIANAIQVFFTDGSHTAKVAVEYPIGHRCRRAEAIPVLEQKFMRNLQTRFPPARCRHILALCLDQRRLEATPVNEFMALFVIN</sequence>
<dbReference type="InterPro" id="IPR042188">
    <property type="entry name" value="MmgE/PrpD_sf_2"/>
</dbReference>
<dbReference type="InterPro" id="IPR042183">
    <property type="entry name" value="MmgE/PrpD_sf_1"/>
</dbReference>
<comment type="caution">
    <text evidence="10">The sequence shown here is derived from an EMBL/GenBank/DDBJ whole genome shotgun (WGS) entry which is preliminary data.</text>
</comment>
<evidence type="ECO:0000256" key="2">
    <source>
        <dbReference type="ARBA" id="ARBA00005026"/>
    </source>
</evidence>
<evidence type="ECO:0000256" key="1">
    <source>
        <dbReference type="ARBA" id="ARBA00000096"/>
    </source>
</evidence>
<evidence type="ECO:0000256" key="6">
    <source>
        <dbReference type="ARBA" id="ARBA00022532"/>
    </source>
</evidence>
<dbReference type="NCBIfam" id="TIGR02330">
    <property type="entry name" value="prpD"/>
    <property type="match status" value="1"/>
</dbReference>
<comment type="similarity">
    <text evidence="3">Belongs to the PrpD family.</text>
</comment>
<dbReference type="RefSeq" id="WP_344965827.1">
    <property type="nucleotide sequence ID" value="NZ_BAABDS010000047.1"/>
</dbReference>
<feature type="domain" description="MmgE/PrpD C-terminal" evidence="9">
    <location>
        <begin position="288"/>
        <end position="465"/>
    </location>
</feature>
<dbReference type="InterPro" id="IPR045337">
    <property type="entry name" value="MmgE_PrpD_C"/>
</dbReference>
<dbReference type="InterPro" id="IPR012705">
    <property type="entry name" value="2Me_IsoCit_deHydtase_PrpD"/>
</dbReference>
<dbReference type="InterPro" id="IPR036148">
    <property type="entry name" value="MmgE/PrpD_sf"/>
</dbReference>
<name>A0ABP7ET24_9GAMM</name>
<dbReference type="Pfam" id="PF19305">
    <property type="entry name" value="MmgE_PrpD_C"/>
    <property type="match status" value="1"/>
</dbReference>